<dbReference type="SMART" id="SM01012">
    <property type="entry name" value="ANTAR"/>
    <property type="match status" value="1"/>
</dbReference>
<dbReference type="Pfam" id="PF03861">
    <property type="entry name" value="ANTAR"/>
    <property type="match status" value="1"/>
</dbReference>
<organism evidence="2 3">
    <name type="scientific">Methyloligella solikamskensis</name>
    <dbReference type="NCBI Taxonomy" id="1177756"/>
    <lineage>
        <taxon>Bacteria</taxon>
        <taxon>Pseudomonadati</taxon>
        <taxon>Pseudomonadota</taxon>
        <taxon>Alphaproteobacteria</taxon>
        <taxon>Hyphomicrobiales</taxon>
        <taxon>Hyphomicrobiaceae</taxon>
        <taxon>Methyloligella</taxon>
    </lineage>
</organism>
<protein>
    <submittedName>
        <fullName evidence="2">ANTAR domain-containing response regulator</fullName>
    </submittedName>
</protein>
<dbReference type="Gene3D" id="3.40.50.2300">
    <property type="match status" value="1"/>
</dbReference>
<keyword evidence="3" id="KW-1185">Reference proteome</keyword>
<dbReference type="InterPro" id="IPR011006">
    <property type="entry name" value="CheY-like_superfamily"/>
</dbReference>
<dbReference type="Gene3D" id="1.10.10.10">
    <property type="entry name" value="Winged helix-like DNA-binding domain superfamily/Winged helix DNA-binding domain"/>
    <property type="match status" value="1"/>
</dbReference>
<dbReference type="InterPro" id="IPR036388">
    <property type="entry name" value="WH-like_DNA-bd_sf"/>
</dbReference>
<dbReference type="PIRSF" id="PIRSF036382">
    <property type="entry name" value="RR_antiterm"/>
    <property type="match status" value="1"/>
</dbReference>
<feature type="domain" description="ANTAR" evidence="1">
    <location>
        <begin position="127"/>
        <end position="188"/>
    </location>
</feature>
<dbReference type="InterPro" id="IPR008327">
    <property type="entry name" value="Sig_transdc_resp-reg_antiterm"/>
</dbReference>
<accession>A0ABW3J790</accession>
<dbReference type="InterPro" id="IPR049021">
    <property type="entry name" value="AmiR_N"/>
</dbReference>
<gene>
    <name evidence="2" type="ORF">ACFQ2F_03820</name>
</gene>
<dbReference type="Pfam" id="PF21332">
    <property type="entry name" value="AmiR_N"/>
    <property type="match status" value="1"/>
</dbReference>
<dbReference type="EMBL" id="JBHTJO010000001">
    <property type="protein sequence ID" value="MFD0986217.1"/>
    <property type="molecule type" value="Genomic_DNA"/>
</dbReference>
<comment type="caution">
    <text evidence="2">The sequence shown here is derived from an EMBL/GenBank/DDBJ whole genome shotgun (WGS) entry which is preliminary data.</text>
</comment>
<sequence>MLKSLRDLRSLRVQIFHPKDRDGDDLAAQIRRIGCEVEIAWPLEDLSAVHADIAFLLCRQEYLDSGALAMIAARAPSVTLIGIIEAESPHLIDTLAKDGTVAVVTKPIRPFGLLTTIVLAHNITTRNKISQERISKLETRLTTVKNIERAKSILMMRKGITEKEAYESIRNAAMKRRVNMELICNTIIEADEVYGP</sequence>
<evidence type="ECO:0000259" key="1">
    <source>
        <dbReference type="PROSITE" id="PS50921"/>
    </source>
</evidence>
<reference evidence="3" key="1">
    <citation type="journal article" date="2019" name="Int. J. Syst. Evol. Microbiol.">
        <title>The Global Catalogue of Microorganisms (GCM) 10K type strain sequencing project: providing services to taxonomists for standard genome sequencing and annotation.</title>
        <authorList>
            <consortium name="The Broad Institute Genomics Platform"/>
            <consortium name="The Broad Institute Genome Sequencing Center for Infectious Disease"/>
            <person name="Wu L."/>
            <person name="Ma J."/>
        </authorList>
    </citation>
    <scope>NUCLEOTIDE SEQUENCE [LARGE SCALE GENOMIC DNA]</scope>
    <source>
        <strain evidence="3">CCUG 61697</strain>
    </source>
</reference>
<dbReference type="SUPFAM" id="SSF52172">
    <property type="entry name" value="CheY-like"/>
    <property type="match status" value="1"/>
</dbReference>
<evidence type="ECO:0000313" key="3">
    <source>
        <dbReference type="Proteomes" id="UP001597102"/>
    </source>
</evidence>
<dbReference type="InterPro" id="IPR005561">
    <property type="entry name" value="ANTAR"/>
</dbReference>
<dbReference type="PROSITE" id="PS50921">
    <property type="entry name" value="ANTAR"/>
    <property type="match status" value="1"/>
</dbReference>
<evidence type="ECO:0000313" key="2">
    <source>
        <dbReference type="EMBL" id="MFD0986217.1"/>
    </source>
</evidence>
<name>A0ABW3J790_9HYPH</name>
<dbReference type="RefSeq" id="WP_379090590.1">
    <property type="nucleotide sequence ID" value="NZ_JBHTJO010000001.1"/>
</dbReference>
<proteinExistence type="predicted"/>
<dbReference type="Proteomes" id="UP001597102">
    <property type="component" value="Unassembled WGS sequence"/>
</dbReference>